<organism evidence="2 3">
    <name type="scientific">Hydrogenimonas cancrithermarum</name>
    <dbReference type="NCBI Taxonomy" id="2993563"/>
    <lineage>
        <taxon>Bacteria</taxon>
        <taxon>Pseudomonadati</taxon>
        <taxon>Campylobacterota</taxon>
        <taxon>Epsilonproteobacteria</taxon>
        <taxon>Campylobacterales</taxon>
        <taxon>Hydrogenimonadaceae</taxon>
        <taxon>Hydrogenimonas</taxon>
    </lineage>
</organism>
<feature type="domain" description="Rhodanese" evidence="1">
    <location>
        <begin position="31"/>
        <end position="132"/>
    </location>
</feature>
<evidence type="ECO:0000313" key="2">
    <source>
        <dbReference type="EMBL" id="BDY12804.1"/>
    </source>
</evidence>
<dbReference type="Gene3D" id="3.40.250.10">
    <property type="entry name" value="Rhodanese-like domain"/>
    <property type="match status" value="1"/>
</dbReference>
<dbReference type="CDD" id="cd00158">
    <property type="entry name" value="RHOD"/>
    <property type="match status" value="1"/>
</dbReference>
<keyword evidence="3" id="KW-1185">Reference proteome</keyword>
<reference evidence="2 3" key="1">
    <citation type="submission" date="2023-03" db="EMBL/GenBank/DDBJ databases">
        <title>Description of Hydrogenimonas sp. ISO32.</title>
        <authorList>
            <person name="Mino S."/>
            <person name="Fukazawa S."/>
            <person name="Sawabe T."/>
        </authorList>
    </citation>
    <scope>NUCLEOTIDE SEQUENCE [LARGE SCALE GENOMIC DNA]</scope>
    <source>
        <strain evidence="2 3">ISO32</strain>
    </source>
</reference>
<dbReference type="SUPFAM" id="SSF52821">
    <property type="entry name" value="Rhodanese/Cell cycle control phosphatase"/>
    <property type="match status" value="1"/>
</dbReference>
<dbReference type="PANTHER" id="PTHR44086:SF10">
    <property type="entry name" value="THIOSULFATE SULFURTRANSFERASE_RHODANESE-LIKE DOMAIN-CONTAINING PROTEIN 3"/>
    <property type="match status" value="1"/>
</dbReference>
<evidence type="ECO:0000259" key="1">
    <source>
        <dbReference type="PROSITE" id="PS50206"/>
    </source>
</evidence>
<dbReference type="SMART" id="SM00450">
    <property type="entry name" value="RHOD"/>
    <property type="match status" value="1"/>
</dbReference>
<dbReference type="PANTHER" id="PTHR44086">
    <property type="entry name" value="THIOSULFATE SULFURTRANSFERASE RDL2, MITOCHONDRIAL-RELATED"/>
    <property type="match status" value="1"/>
</dbReference>
<dbReference type="InterPro" id="IPR036873">
    <property type="entry name" value="Rhodanese-like_dom_sf"/>
</dbReference>
<proteinExistence type="predicted"/>
<dbReference type="EMBL" id="AP027370">
    <property type="protein sequence ID" value="BDY12804.1"/>
    <property type="molecule type" value="Genomic_DNA"/>
</dbReference>
<dbReference type="RefSeq" id="WP_286337981.1">
    <property type="nucleotide sequence ID" value="NZ_AP027370.1"/>
</dbReference>
<dbReference type="Pfam" id="PF00581">
    <property type="entry name" value="Rhodanese"/>
    <property type="match status" value="1"/>
</dbReference>
<evidence type="ECO:0000313" key="3">
    <source>
        <dbReference type="Proteomes" id="UP001321445"/>
    </source>
</evidence>
<dbReference type="InterPro" id="IPR001763">
    <property type="entry name" value="Rhodanese-like_dom"/>
</dbReference>
<gene>
    <name evidence="2" type="ORF">HCR_11160</name>
</gene>
<dbReference type="PROSITE" id="PS50206">
    <property type="entry name" value="RHODANESE_3"/>
    <property type="match status" value="1"/>
</dbReference>
<accession>A0ABM8FKG8</accession>
<protein>
    <recommendedName>
        <fullName evidence="1">Rhodanese domain-containing protein</fullName>
    </recommendedName>
</protein>
<name>A0ABM8FKG8_9BACT</name>
<dbReference type="Proteomes" id="UP001321445">
    <property type="component" value="Chromosome"/>
</dbReference>
<sequence>MKKLIALILLLPALLFAEVKNLNISSFEKLKQNGIPVIDIRTPQEWKETGIIDKSHTVMFFRPNGSYDVKDFLNRLHALGIDKEKPFILVCRSASRTRMVGNFLSEKLGYRNVYHLSGGILNWKRHGKPLKPYLQ</sequence>